<protein>
    <recommendedName>
        <fullName evidence="3">DUF4329 domain-containing protein</fullName>
    </recommendedName>
</protein>
<reference evidence="1 2" key="1">
    <citation type="submission" date="2020-04" db="EMBL/GenBank/DDBJ databases">
        <title>Flammeovirga sp. SR4, a novel species isolated from seawater.</title>
        <authorList>
            <person name="Wang X."/>
        </authorList>
    </citation>
    <scope>NUCLEOTIDE SEQUENCE [LARGE SCALE GENOMIC DNA]</scope>
    <source>
        <strain evidence="1 2">ATCC 23126</strain>
    </source>
</reference>
<dbReference type="Proteomes" id="UP000576082">
    <property type="component" value="Unassembled WGS sequence"/>
</dbReference>
<keyword evidence="2" id="KW-1185">Reference proteome</keyword>
<organism evidence="1 2">
    <name type="scientific">Flammeovirga aprica JL-4</name>
    <dbReference type="NCBI Taxonomy" id="694437"/>
    <lineage>
        <taxon>Bacteria</taxon>
        <taxon>Pseudomonadati</taxon>
        <taxon>Bacteroidota</taxon>
        <taxon>Cytophagia</taxon>
        <taxon>Cytophagales</taxon>
        <taxon>Flammeovirgaceae</taxon>
        <taxon>Flammeovirga</taxon>
    </lineage>
</organism>
<dbReference type="AlphaFoldDB" id="A0A7X9RZP9"/>
<gene>
    <name evidence="1" type="ORF">HHU12_27170</name>
</gene>
<evidence type="ECO:0000313" key="1">
    <source>
        <dbReference type="EMBL" id="NME71676.1"/>
    </source>
</evidence>
<evidence type="ECO:0000313" key="2">
    <source>
        <dbReference type="Proteomes" id="UP000576082"/>
    </source>
</evidence>
<dbReference type="Gene3D" id="3.90.930.1">
    <property type="match status" value="1"/>
</dbReference>
<proteinExistence type="predicted"/>
<accession>A0A7X9RZP9</accession>
<name>A0A7X9RZP9_9BACT</name>
<dbReference type="RefSeq" id="WP_169659884.1">
    <property type="nucleotide sequence ID" value="NZ_JABANE010000108.1"/>
</dbReference>
<evidence type="ECO:0008006" key="3">
    <source>
        <dbReference type="Google" id="ProtNLM"/>
    </source>
</evidence>
<sequence length="397" mass="46444">MKKIILLILGIVNFLFAYSQSGKKFLTELEAVENFYQKYTQKGLDEEPNGAEVFTFIFQDNNGLYYYSEPILLGPKGGDPEFVDGAIAMAHTHGRHSSPSNNMFSPEDIKSSYITNMPIYGGFPNGTAHVFYPSFSRDRVTGIRLDFSIPYDPSDPQSPGYSEIEPLTTWVGTDGNLYAGMTQDGVYVVSWQDDYGTQHKQWVDKDGIHHHYWVTPDGIIIDEWTDSNGIHHLEWIELDGTINDKWTDKNGDLHHEWTDPDGTHHHEWIDSQGNEHNEWIEEDGTVHDEWIDSEGIYHHEWTDSGGEYHHEWVDSDGYHHHEWTDSGGELHHEWTDSDGIHHDEWTDSSGEHHHEWTDSDGYHHHEWWDDDGYYHHEWWDDDGYHHEEWWDDDFSEF</sequence>
<comment type="caution">
    <text evidence="1">The sequence shown here is derived from an EMBL/GenBank/DDBJ whole genome shotgun (WGS) entry which is preliminary data.</text>
</comment>
<dbReference type="EMBL" id="JABANE010000108">
    <property type="protein sequence ID" value="NME71676.1"/>
    <property type="molecule type" value="Genomic_DNA"/>
</dbReference>